<keyword evidence="1 2" id="KW-0732">Signal</keyword>
<evidence type="ECO:0000313" key="4">
    <source>
        <dbReference type="EMBL" id="MDQ0437116.1"/>
    </source>
</evidence>
<gene>
    <name evidence="4" type="ORF">QO014_001501</name>
</gene>
<dbReference type="Pfam" id="PF03797">
    <property type="entry name" value="Autotransporter"/>
    <property type="match status" value="1"/>
</dbReference>
<keyword evidence="5" id="KW-1185">Reference proteome</keyword>
<reference evidence="4 5" key="1">
    <citation type="submission" date="2023-07" db="EMBL/GenBank/DDBJ databases">
        <title>Genomic Encyclopedia of Type Strains, Phase IV (KMG-IV): sequencing the most valuable type-strain genomes for metagenomic binning, comparative biology and taxonomic classification.</title>
        <authorList>
            <person name="Goeker M."/>
        </authorList>
    </citation>
    <scope>NUCLEOTIDE SEQUENCE [LARGE SCALE GENOMIC DNA]</scope>
    <source>
        <strain evidence="4 5">B6-8</strain>
    </source>
</reference>
<dbReference type="NCBIfam" id="TIGR02601">
    <property type="entry name" value="autotrns_rpt"/>
    <property type="match status" value="1"/>
</dbReference>
<dbReference type="SUPFAM" id="SSF51126">
    <property type="entry name" value="Pectin lyase-like"/>
    <property type="match status" value="1"/>
</dbReference>
<dbReference type="InterPro" id="IPR030895">
    <property type="entry name" value="T5SS_PEPC_rpt"/>
</dbReference>
<dbReference type="InterPro" id="IPR005546">
    <property type="entry name" value="Autotransporte_beta"/>
</dbReference>
<comment type="caution">
    <text evidence="4">The sequence shown here is derived from an EMBL/GenBank/DDBJ whole genome shotgun (WGS) entry which is preliminary data.</text>
</comment>
<dbReference type="Gene3D" id="2.40.128.130">
    <property type="entry name" value="Autotransporter beta-domain"/>
    <property type="match status" value="1"/>
</dbReference>
<dbReference type="NCBIfam" id="TIGR01414">
    <property type="entry name" value="autotrans_barl"/>
    <property type="match status" value="1"/>
</dbReference>
<dbReference type="InterPro" id="IPR051551">
    <property type="entry name" value="Autotransporter_adhesion"/>
</dbReference>
<dbReference type="PRINTS" id="PR01484">
    <property type="entry name" value="PRTACTNFAMLY"/>
</dbReference>
<dbReference type="SMART" id="SM00869">
    <property type="entry name" value="Autotransporter"/>
    <property type="match status" value="1"/>
</dbReference>
<dbReference type="InterPro" id="IPR012332">
    <property type="entry name" value="Autotransporter_pectin_lyase_C"/>
</dbReference>
<dbReference type="Proteomes" id="UP001241603">
    <property type="component" value="Unassembled WGS sequence"/>
</dbReference>
<sequence length="1233" mass="118078">MARLDGSGAAWALTEWRPGSIGLAALALALLSSTAHAQSVWIAPGQADWAIDANWNPAAVPTAASDVVIDNNGEAQITAPGATARAITLGTTTGTGTLTITQSAVGGTLVSASAVIGQSGTGVLNVSRLGSSWTNSGTVVIGDAAGGSGTLTVDMSATITTNTDAGSSTIIGNEAGATGIARVDGAGSSWTSGGTIIVGNAGTGSLTVSSSGVVTDTDAAIGALAGGTGTVKVTGDGSNWSHTGTLVIGGAGTGELTIEAMGTVGDAVATIGELEGGSGTVKATGSGSAWTTTGALTIGEAGDGALTVESGASVTAASATVGALEGGSGTTKVTGSGSSWTTSTELVLGDAGDGTLTIEAGGAVSDASAVIGNRASGTGAATVTGADSSWTTEQALTIGKGGNGALTVELGGTVSDDSATIGASAGGSGSAKVSGSGTLWETDSTLTIGDAGAGSLTVQGGGSVTAGEVTIGAAKSGAGSAIVSGDGSSLTMDGLLTLGADGDGALTIAAGGMVTSADATLGANTGGTGAASISGEGSNLSVDGTLTVGAAGTGTLAIAESGTVSNTESLVGAEAGGTGVVTVSGDGSQWINAGQMTIGARGDGALEIGAGGTTTSASAVIGEGAGGTGTVSVNGQGSSLTVANELTIGAEGDGTLSITNEGAVSVGGGEGTIVLAASAGSSGTIQIGAGAGAGTLQAAEITGGDGEAAVVFNHNEGAYAFATRVTGSTALYQIGNGTTVLTAANLYEGVTAVEAGTLRAGAAAAFSPLSAVSIANGAVLDLAGYSQTVASLSNAGTVSVLGTTAGATLAVSGDYVGSGTLTLGTALGGDASATDRLTVAGNVSGVTRLQVVNLGGSGAATLGDGIELVSVAGASPGNAFNANRLIAGAWDYRLYQGGVGSDANNGNWYLRSDLSYAAQTYRAYPATLLAYGRESIGTLRERTGGWQTGAAITNLPGGAWVRARGSWADMSPDGGSPYDQTIKFGQAGAEAELPVNANGALSAGLMATFGQSATTVSVISHGQASSGSIDTNAYGIGGNLTWRGNDGFYADAVAQATFYDTDVATNEIGTLVSGASATGAAASLEIGRAFPVGQGFTLTPEAQLVYTSVNFDGFSDRDTVSVKGGSADSLVGRVGLRAEHAGFVSADAADAMRLNAYLIANVAYAFIGGTDVIIANTTLSQEQTALAGELGLGATLTLGMRSSLYGELSYATTSLSSGDDNLWAGGFGLRVQW</sequence>
<feature type="signal peptide" evidence="2">
    <location>
        <begin position="1"/>
        <end position="37"/>
    </location>
</feature>
<dbReference type="InterPro" id="IPR036709">
    <property type="entry name" value="Autotransporte_beta_dom_sf"/>
</dbReference>
<evidence type="ECO:0000256" key="1">
    <source>
        <dbReference type="ARBA" id="ARBA00022729"/>
    </source>
</evidence>
<dbReference type="Gene3D" id="2.160.20.20">
    <property type="match status" value="1"/>
</dbReference>
<dbReference type="PANTHER" id="PTHR35037:SF3">
    <property type="entry name" value="C-TERMINAL REGION OF AIDA-LIKE PROTEIN"/>
    <property type="match status" value="1"/>
</dbReference>
<evidence type="ECO:0000313" key="5">
    <source>
        <dbReference type="Proteomes" id="UP001241603"/>
    </source>
</evidence>
<protein>
    <submittedName>
        <fullName evidence="4">Outer membrane autotransporter protein</fullName>
    </submittedName>
</protein>
<feature type="domain" description="Autotransporter" evidence="3">
    <location>
        <begin position="952"/>
        <end position="1233"/>
    </location>
</feature>
<dbReference type="SUPFAM" id="SSF103515">
    <property type="entry name" value="Autotransporter"/>
    <property type="match status" value="1"/>
</dbReference>
<dbReference type="CDD" id="cd01344">
    <property type="entry name" value="PL2_Passenger_AT"/>
    <property type="match status" value="1"/>
</dbReference>
<dbReference type="PROSITE" id="PS51208">
    <property type="entry name" value="AUTOTRANSPORTER"/>
    <property type="match status" value="1"/>
</dbReference>
<dbReference type="InterPro" id="IPR003991">
    <property type="entry name" value="Pertactin_virulence_factor"/>
</dbReference>
<evidence type="ECO:0000259" key="3">
    <source>
        <dbReference type="PROSITE" id="PS51208"/>
    </source>
</evidence>
<dbReference type="PANTHER" id="PTHR35037">
    <property type="entry name" value="C-TERMINAL REGION OF AIDA-LIKE PROTEIN"/>
    <property type="match status" value="1"/>
</dbReference>
<dbReference type="InterPro" id="IPR043990">
    <property type="entry name" value="AC_1"/>
</dbReference>
<name>A0ABU0H488_9HYPH</name>
<proteinExistence type="predicted"/>
<evidence type="ECO:0000256" key="2">
    <source>
        <dbReference type="SAM" id="SignalP"/>
    </source>
</evidence>
<dbReference type="NCBIfam" id="TIGR04393">
    <property type="entry name" value="rpt_T5SS_PEPC"/>
    <property type="match status" value="10"/>
</dbReference>
<accession>A0ABU0H488</accession>
<dbReference type="InterPro" id="IPR013425">
    <property type="entry name" value="Autotrns_rpt"/>
</dbReference>
<feature type="chain" id="PRO_5046195120" evidence="2">
    <location>
        <begin position="38"/>
        <end position="1233"/>
    </location>
</feature>
<organism evidence="4 5">
    <name type="scientific">Kaistia dalseonensis</name>
    <dbReference type="NCBI Taxonomy" id="410840"/>
    <lineage>
        <taxon>Bacteria</taxon>
        <taxon>Pseudomonadati</taxon>
        <taxon>Pseudomonadota</taxon>
        <taxon>Alphaproteobacteria</taxon>
        <taxon>Hyphomicrobiales</taxon>
        <taxon>Kaistiaceae</taxon>
        <taxon>Kaistia</taxon>
    </lineage>
</organism>
<dbReference type="EMBL" id="JAUSVO010000002">
    <property type="protein sequence ID" value="MDQ0437116.1"/>
    <property type="molecule type" value="Genomic_DNA"/>
</dbReference>
<dbReference type="RefSeq" id="WP_266348051.1">
    <property type="nucleotide sequence ID" value="NZ_JAPKNG010000002.1"/>
</dbReference>
<dbReference type="InterPro" id="IPR011050">
    <property type="entry name" value="Pectin_lyase_fold/virulence"/>
</dbReference>
<dbReference type="InterPro" id="IPR006315">
    <property type="entry name" value="OM_autotransptr_brl_dom"/>
</dbReference>
<dbReference type="Pfam" id="PF18883">
    <property type="entry name" value="AC_1"/>
    <property type="match status" value="1"/>
</dbReference>